<dbReference type="InterPro" id="IPR036908">
    <property type="entry name" value="RlpA-like_sf"/>
</dbReference>
<evidence type="ECO:0000313" key="3">
    <source>
        <dbReference type="EMBL" id="KLO20281.1"/>
    </source>
</evidence>
<dbReference type="InterPro" id="IPR051477">
    <property type="entry name" value="Expansin_CellWall"/>
</dbReference>
<feature type="compositionally biased region" description="Low complexity" evidence="2">
    <location>
        <begin position="182"/>
        <end position="226"/>
    </location>
</feature>
<dbReference type="AlphaFoldDB" id="A0A0H2ST18"/>
<feature type="region of interest" description="Disordered" evidence="2">
    <location>
        <begin position="154"/>
        <end position="230"/>
    </location>
</feature>
<dbReference type="Proteomes" id="UP000053477">
    <property type="component" value="Unassembled WGS sequence"/>
</dbReference>
<proteinExistence type="predicted"/>
<dbReference type="EMBL" id="KQ085883">
    <property type="protein sequence ID" value="KLO20281.1"/>
    <property type="molecule type" value="Genomic_DNA"/>
</dbReference>
<dbReference type="OrthoDB" id="623670at2759"/>
<dbReference type="SUPFAM" id="SSF50685">
    <property type="entry name" value="Barwin-like endoglucanases"/>
    <property type="match status" value="1"/>
</dbReference>
<organism evidence="3 4">
    <name type="scientific">Schizopora paradoxa</name>
    <dbReference type="NCBI Taxonomy" id="27342"/>
    <lineage>
        <taxon>Eukaryota</taxon>
        <taxon>Fungi</taxon>
        <taxon>Dikarya</taxon>
        <taxon>Basidiomycota</taxon>
        <taxon>Agaricomycotina</taxon>
        <taxon>Agaricomycetes</taxon>
        <taxon>Hymenochaetales</taxon>
        <taxon>Schizoporaceae</taxon>
        <taxon>Schizopora</taxon>
    </lineage>
</organism>
<feature type="compositionally biased region" description="Pro residues" evidence="2">
    <location>
        <begin position="161"/>
        <end position="181"/>
    </location>
</feature>
<dbReference type="PANTHER" id="PTHR31836:SF28">
    <property type="entry name" value="SRCR DOMAIN-CONTAINING PROTEIN-RELATED"/>
    <property type="match status" value="1"/>
</dbReference>
<evidence type="ECO:0000256" key="1">
    <source>
        <dbReference type="ARBA" id="ARBA00022729"/>
    </source>
</evidence>
<evidence type="ECO:0000256" key="2">
    <source>
        <dbReference type="SAM" id="MobiDB-lite"/>
    </source>
</evidence>
<dbReference type="Gene3D" id="2.40.40.10">
    <property type="entry name" value="RlpA-like domain"/>
    <property type="match status" value="1"/>
</dbReference>
<reference evidence="3 4" key="1">
    <citation type="submission" date="2015-04" db="EMBL/GenBank/DDBJ databases">
        <title>Complete genome sequence of Schizopora paradoxa KUC8140, a cosmopolitan wood degrader in East Asia.</title>
        <authorList>
            <consortium name="DOE Joint Genome Institute"/>
            <person name="Min B."/>
            <person name="Park H."/>
            <person name="Jang Y."/>
            <person name="Kim J.-J."/>
            <person name="Kim K.H."/>
            <person name="Pangilinan J."/>
            <person name="Lipzen A."/>
            <person name="Riley R."/>
            <person name="Grigoriev I.V."/>
            <person name="Spatafora J.W."/>
            <person name="Choi I.-G."/>
        </authorList>
    </citation>
    <scope>NUCLEOTIDE SEQUENCE [LARGE SCALE GENOMIC DNA]</scope>
    <source>
        <strain evidence="3 4">KUC8140</strain>
    </source>
</reference>
<accession>A0A0H2ST18</accession>
<dbReference type="InParanoid" id="A0A0H2ST18"/>
<keyword evidence="4" id="KW-1185">Reference proteome</keyword>
<name>A0A0H2ST18_9AGAM</name>
<keyword evidence="1" id="KW-0732">Signal</keyword>
<evidence type="ECO:0008006" key="5">
    <source>
        <dbReference type="Google" id="ProtNLM"/>
    </source>
</evidence>
<protein>
    <recommendedName>
        <fullName evidence="5">RlpA-like protein double-psi beta-barrel domain-containing protein</fullName>
    </recommendedName>
</protein>
<sequence length="266" mass="26805">MARLASISSAVKFVAVAALYIYPALAGVSSGHGATRRRDVHGHLAHARSDVADVTVNNSTLGKRASNAKFTTFSPGLNACGGTSTDSDFIVALNADQYGNGEDCFKTITISFQGKSVQAQIVDECPGCPVNGLDLSPSLWSFLTGQAPGIVFGDWEFGSAPAPPPPAPKPTPTPTPTPKPKPTSTSQPPSSTSTSTSTSFSSSSSSSTSTSTSSTPSSTPTSALAPSFPPGSNNLEGLGLLILQLGGFVAAGAGLSVAQDVITTAA</sequence>
<dbReference type="PANTHER" id="PTHR31836">
    <property type="match status" value="1"/>
</dbReference>
<dbReference type="CDD" id="cd22191">
    <property type="entry name" value="DPBB_RlpA_EXP_N-like"/>
    <property type="match status" value="1"/>
</dbReference>
<gene>
    <name evidence="3" type="ORF">SCHPADRAFT_898310</name>
</gene>
<evidence type="ECO:0000313" key="4">
    <source>
        <dbReference type="Proteomes" id="UP000053477"/>
    </source>
</evidence>